<organism evidence="1 2">
    <name type="scientific">Ectobacillus funiculus</name>
    <dbReference type="NCBI Taxonomy" id="137993"/>
    <lineage>
        <taxon>Bacteria</taxon>
        <taxon>Bacillati</taxon>
        <taxon>Bacillota</taxon>
        <taxon>Bacilli</taxon>
        <taxon>Bacillales</taxon>
        <taxon>Bacillaceae</taxon>
        <taxon>Ectobacillus</taxon>
    </lineage>
</organism>
<dbReference type="Proteomes" id="UP001589609">
    <property type="component" value="Unassembled WGS sequence"/>
</dbReference>
<evidence type="ECO:0000313" key="1">
    <source>
        <dbReference type="EMBL" id="MFB9759155.1"/>
    </source>
</evidence>
<keyword evidence="2" id="KW-1185">Reference proteome</keyword>
<sequence length="57" mass="6864">MLGKEVRFQENVYIVIYDYKNEMIEIRKKGAINYNSQNVQLVRRTEVEVVKEISKKE</sequence>
<reference evidence="1 2" key="1">
    <citation type="submission" date="2024-09" db="EMBL/GenBank/DDBJ databases">
        <authorList>
            <person name="Sun Q."/>
            <person name="Mori K."/>
        </authorList>
    </citation>
    <scope>NUCLEOTIDE SEQUENCE [LARGE SCALE GENOMIC DNA]</scope>
    <source>
        <strain evidence="1 2">JCM 11201</strain>
    </source>
</reference>
<evidence type="ECO:0000313" key="2">
    <source>
        <dbReference type="Proteomes" id="UP001589609"/>
    </source>
</evidence>
<proteinExistence type="predicted"/>
<accession>A0ABV5WFP3</accession>
<name>A0ABV5WFP3_9BACI</name>
<comment type="caution">
    <text evidence="1">The sequence shown here is derived from an EMBL/GenBank/DDBJ whole genome shotgun (WGS) entry which is preliminary data.</text>
</comment>
<dbReference type="EMBL" id="JBHMAF010000062">
    <property type="protein sequence ID" value="MFB9759155.1"/>
    <property type="molecule type" value="Genomic_DNA"/>
</dbReference>
<dbReference type="RefSeq" id="WP_342047058.1">
    <property type="nucleotide sequence ID" value="NZ_JBHMAF010000062.1"/>
</dbReference>
<protein>
    <submittedName>
        <fullName evidence="1">Uncharacterized protein</fullName>
    </submittedName>
</protein>
<gene>
    <name evidence="1" type="ORF">ACFFMS_11935</name>
</gene>